<protein>
    <submittedName>
        <fullName evidence="1">Uncharacterized protein</fullName>
    </submittedName>
</protein>
<dbReference type="EMBL" id="CDMC01000015">
    <property type="protein sequence ID" value="CEL09693.1"/>
    <property type="molecule type" value="Genomic_DNA"/>
</dbReference>
<organism evidence="1 2">
    <name type="scientific">Aspergillus calidoustus</name>
    <dbReference type="NCBI Taxonomy" id="454130"/>
    <lineage>
        <taxon>Eukaryota</taxon>
        <taxon>Fungi</taxon>
        <taxon>Dikarya</taxon>
        <taxon>Ascomycota</taxon>
        <taxon>Pezizomycotina</taxon>
        <taxon>Eurotiomycetes</taxon>
        <taxon>Eurotiomycetidae</taxon>
        <taxon>Eurotiales</taxon>
        <taxon>Aspergillaceae</taxon>
        <taxon>Aspergillus</taxon>
        <taxon>Aspergillus subgen. Nidulantes</taxon>
    </lineage>
</organism>
<dbReference type="Proteomes" id="UP000054771">
    <property type="component" value="Unassembled WGS sequence"/>
</dbReference>
<accession>A0A0U5GF42</accession>
<proteinExistence type="predicted"/>
<evidence type="ECO:0000313" key="1">
    <source>
        <dbReference type="EMBL" id="CEL09693.1"/>
    </source>
</evidence>
<gene>
    <name evidence="1" type="ORF">ASPCAL12826</name>
</gene>
<evidence type="ECO:0000313" key="2">
    <source>
        <dbReference type="Proteomes" id="UP000054771"/>
    </source>
</evidence>
<reference evidence="2" key="1">
    <citation type="journal article" date="2016" name="Genome Announc.">
        <title>Draft genome sequences of fungus Aspergillus calidoustus.</title>
        <authorList>
            <person name="Horn F."/>
            <person name="Linde J."/>
            <person name="Mattern D.J."/>
            <person name="Walther G."/>
            <person name="Guthke R."/>
            <person name="Scherlach K."/>
            <person name="Martin K."/>
            <person name="Brakhage A.A."/>
            <person name="Petzke L."/>
            <person name="Valiante V."/>
        </authorList>
    </citation>
    <scope>NUCLEOTIDE SEQUENCE [LARGE SCALE GENOMIC DNA]</scope>
    <source>
        <strain evidence="2">SF006504</strain>
    </source>
</reference>
<dbReference type="AlphaFoldDB" id="A0A0U5GF42"/>
<sequence length="120" mass="12937">MPSTSATLLHPLASTTIPTATSITAKQSLASTTGANRCAPSTHIICLSSSCVKDTKWDRAFWGKSWTEGSSGSACHAGKGEDKKQIKIPSVRPREGIMTEQRFREMEEARAEAVRTVKGE</sequence>
<name>A0A0U5GF42_ASPCI</name>
<keyword evidence="2" id="KW-1185">Reference proteome</keyword>